<sequence length="717" mass="84516">MSDLLNNVYQLRKSLQKKRQQRTKELSLNLAQFISLDNDRSYTERNLRMKSTNAERSQMSEIIVTSPLPLKSFDFRENITSPSRDIIKAQLRSYKIDAVHLLVSRVNRYLNKHLFIWKKNTEALRQEENALFHKNSWRLKVNVGKQVNKPREVQSIGILSKTNNFAGKIVRQSQDKINKIVSKTSGSVDIPFDEGTPLIEKSQEKIICQSKSFFNPNFSPVDRSLTKSHTPYQLSQPKFLFKAAATVSNLLKKAICKTLQNTFHIIKNISPKRKKISSPCQRQPLQFLQDLTISDEALSPSPNNAKFTNSLFEEKPSYKNSLEGCFQNLQNFLNEKRIKKPRNLIFRKNSGILQISIEKLVRSLTLNIYSIVFKIIKNKSTPQAQHLSNIILKTFTTAKTRLYKNIFELIYEYPNLKKTNEKIVKVLFKNLNKDYIYRLGACFNFWKTSMKKSDKDKELCSLSTVAIHNIIQNIINCRTKIFFSNYKLAMIKYLQINQDKFKNVNKGLNRLSVCMREYKIKPFFIWKCYVANYKNYIESIKKYIFRIERNIKRLVFENFRDSFALIRFFVRQKQIAVRVITKAFSKNFKSVFEDFKIMIFKPYDKKRKSVGEKKVLKGMKKNNLLAFGNVPKRFSFKYIFHFVLRLANNLCFHHNCLKKNTLIRWKNLCNNAKRVQSIKMRYDKELNHTLSCTMIAKNLDMIMISFLRFSFIKILKY</sequence>
<gene>
    <name evidence="1" type="ORF">SteCoe_7829</name>
</gene>
<proteinExistence type="predicted"/>
<comment type="caution">
    <text evidence="1">The sequence shown here is derived from an EMBL/GenBank/DDBJ whole genome shotgun (WGS) entry which is preliminary data.</text>
</comment>
<keyword evidence="2" id="KW-1185">Reference proteome</keyword>
<evidence type="ECO:0000313" key="2">
    <source>
        <dbReference type="Proteomes" id="UP000187209"/>
    </source>
</evidence>
<evidence type="ECO:0000313" key="1">
    <source>
        <dbReference type="EMBL" id="OMJ89936.1"/>
    </source>
</evidence>
<accession>A0A1R2CLU8</accession>
<organism evidence="1 2">
    <name type="scientific">Stentor coeruleus</name>
    <dbReference type="NCBI Taxonomy" id="5963"/>
    <lineage>
        <taxon>Eukaryota</taxon>
        <taxon>Sar</taxon>
        <taxon>Alveolata</taxon>
        <taxon>Ciliophora</taxon>
        <taxon>Postciliodesmatophora</taxon>
        <taxon>Heterotrichea</taxon>
        <taxon>Heterotrichida</taxon>
        <taxon>Stentoridae</taxon>
        <taxon>Stentor</taxon>
    </lineage>
</organism>
<dbReference type="OrthoDB" id="327196at2759"/>
<reference evidence="1 2" key="1">
    <citation type="submission" date="2016-11" db="EMBL/GenBank/DDBJ databases">
        <title>The macronuclear genome of Stentor coeruleus: a giant cell with tiny introns.</title>
        <authorList>
            <person name="Slabodnick M."/>
            <person name="Ruby J.G."/>
            <person name="Reiff S.B."/>
            <person name="Swart E.C."/>
            <person name="Gosai S."/>
            <person name="Prabakaran S."/>
            <person name="Witkowska E."/>
            <person name="Larue G.E."/>
            <person name="Fisher S."/>
            <person name="Freeman R.M."/>
            <person name="Gunawardena J."/>
            <person name="Chu W."/>
            <person name="Stover N.A."/>
            <person name="Gregory B.D."/>
            <person name="Nowacki M."/>
            <person name="Derisi J."/>
            <person name="Roy S.W."/>
            <person name="Marshall W.F."/>
            <person name="Sood P."/>
        </authorList>
    </citation>
    <scope>NUCLEOTIDE SEQUENCE [LARGE SCALE GENOMIC DNA]</scope>
    <source>
        <strain evidence="1">WM001</strain>
    </source>
</reference>
<dbReference type="Proteomes" id="UP000187209">
    <property type="component" value="Unassembled WGS sequence"/>
</dbReference>
<name>A0A1R2CLU8_9CILI</name>
<dbReference type="EMBL" id="MPUH01000114">
    <property type="protein sequence ID" value="OMJ89936.1"/>
    <property type="molecule type" value="Genomic_DNA"/>
</dbReference>
<protein>
    <submittedName>
        <fullName evidence="1">Uncharacterized protein</fullName>
    </submittedName>
</protein>
<dbReference type="AlphaFoldDB" id="A0A1R2CLU8"/>